<feature type="compositionally biased region" description="Polar residues" evidence="1">
    <location>
        <begin position="1204"/>
        <end position="1215"/>
    </location>
</feature>
<feature type="region of interest" description="Disordered" evidence="1">
    <location>
        <begin position="1204"/>
        <end position="1228"/>
    </location>
</feature>
<feature type="region of interest" description="Disordered" evidence="1">
    <location>
        <begin position="947"/>
        <end position="970"/>
    </location>
</feature>
<feature type="compositionally biased region" description="Acidic residues" evidence="1">
    <location>
        <begin position="180"/>
        <end position="210"/>
    </location>
</feature>
<dbReference type="Proteomes" id="UP001283361">
    <property type="component" value="Unassembled WGS sequence"/>
</dbReference>
<feature type="compositionally biased region" description="Polar residues" evidence="1">
    <location>
        <begin position="1"/>
        <end position="13"/>
    </location>
</feature>
<dbReference type="EMBL" id="JAWDGP010006599">
    <property type="protein sequence ID" value="KAK3738281.1"/>
    <property type="molecule type" value="Genomic_DNA"/>
</dbReference>
<name>A0AAE1CUY7_9GAST</name>
<feature type="region of interest" description="Disordered" evidence="1">
    <location>
        <begin position="1"/>
        <end position="26"/>
    </location>
</feature>
<evidence type="ECO:0000256" key="1">
    <source>
        <dbReference type="SAM" id="MobiDB-lite"/>
    </source>
</evidence>
<feature type="region of interest" description="Disordered" evidence="1">
    <location>
        <begin position="596"/>
        <end position="622"/>
    </location>
</feature>
<gene>
    <name evidence="2" type="ORF">RRG08_039689</name>
</gene>
<organism evidence="2 3">
    <name type="scientific">Elysia crispata</name>
    <name type="common">lettuce slug</name>
    <dbReference type="NCBI Taxonomy" id="231223"/>
    <lineage>
        <taxon>Eukaryota</taxon>
        <taxon>Metazoa</taxon>
        <taxon>Spiralia</taxon>
        <taxon>Lophotrochozoa</taxon>
        <taxon>Mollusca</taxon>
        <taxon>Gastropoda</taxon>
        <taxon>Heterobranchia</taxon>
        <taxon>Euthyneura</taxon>
        <taxon>Panpulmonata</taxon>
        <taxon>Sacoglossa</taxon>
        <taxon>Placobranchoidea</taxon>
        <taxon>Plakobranchidae</taxon>
        <taxon>Elysia</taxon>
    </lineage>
</organism>
<keyword evidence="3" id="KW-1185">Reference proteome</keyword>
<sequence>MSSRPVSVSTKTMAGSYKSEKSDRQSVQSFINGISSSSQRYRRNIEAIFAKYDRPRINDDLIDLSTLSIARNHGRLMRNPRNIIGKTNLKSTKHKEELSLKQMQSQNPESLNVSMAIARKCVSILETSRKLGEEDVSDAESIGSENSHSSDDDDEDDIDDSFNSEEQREDDNEGSCNSEEGNENDLEDSCNDEKENEDNAIDTFEEDKDEVDGEIAEMEQKLPSGETQCNSRWFKKGKSKKDIRDSNDVQDVLDCSDIVSSKDFQDDFDELTKTKRVRKVKRVLTEQENVIQDHMASRGHLSPKVSSSVAQGSVSFPTRGNWAEKKISYEAKNSLTPCSDNLSSVNKLRTVSKKDSVEPYPGADVTSATFNISGTGKPMLRVLDISSIQEDSFSNGNLSFVSISSPGKKTYFKPKTTEVKQKSFGDTYAIDDAVCDAKRMSSNADLKSVEHCPPKTQLGQKIQNHLKPCLDPCGTGEKTDIAVIKSSAIQREEHKSVSSALSVSSCPTSISDAVFKSPHGITVRRVRPKQLSSNVSVTSQETCLSGTKNTHKPVSPAKSSEASLCATQMWKKCDSIISSLSVSSAGNLQRSLKHCAKGGTKDRSEFDANQNNNRGSSQAERLETNAGNEIAEKIHNGMSFTSNEESERPWSKAYELALESPSKRKGKPCSYFEKSPVSSFNKELENCPQTHWGPSSPSCSGKLNVSLTSSFQNMDLQPSQLCDRNHKVIKGNGLKQTKTITSNSLFALQNGLQDVDLKGFRCKDSKRSDSTFTQLIPSLPSKLMNSPMFSPEFPAWTERNRRNRLKTAGFDMQKWCSSETLKPRLNDISSMKRKIPTSFTSGYCSQTSPSLDEIGQNTGTFPLTIALSKSKNIESAFHLNHANDSSKNEETCHQGSHLDLKTRQFCPQAASAFVFGSKFSDYRELSFKGIHSMDSLQQSSVWKKPVTSSDLKYSKPKPRPQPEVGRTNPFLLSNQRDRLPTSLVTPQAMKPRVLFNMDNSHVLRWLEASSKHYNLPETAQYPSSNFLSENKLFSSGAKRLQGTDKKLPIKSLAAQPSPVVSCHEKKDVGVQVQLDIGQNPCLPRPSMSLMFANSPCQQLNKTPCLYHSSKHISCWPSVPEPRESSKQSFSSRPVPSQHHICLGNINLNGTQSCFNKPISTTTQKSFSVGQNSLNKRAMAVWREIQAEKSVAELSPSDFSVIGTNTSFSPSTISNDEQSRGEDDEGNQFADDEEAVNETLLDEESMAQREHNLNKLFWGNHESKSFVESQNARIKFQAELQKQNSNRLKSPVKAQKTCQNVMFPLSYINQFSPDNPARRDSDMTTYQYEQQLIASTPSYKNMLKCFKPRRNQQQVRTASASPTKVKPICPLWLVDDAVKERPSKCRKITKLSPAKTKLNSTEHNRVVSQRPCKSRSKLIKKKECASFKSPKSQFTATNVSCNNSPSFSHTTKSRVSTPVKKTLYMPELDLDETISTIISPTAIKENHDDSVLNRTPTPHDYIQCLGSSESDSEDEVSLL</sequence>
<feature type="compositionally biased region" description="Acidic residues" evidence="1">
    <location>
        <begin position="151"/>
        <end position="173"/>
    </location>
</feature>
<evidence type="ECO:0000313" key="2">
    <source>
        <dbReference type="EMBL" id="KAK3738281.1"/>
    </source>
</evidence>
<proteinExistence type="predicted"/>
<comment type="caution">
    <text evidence="2">The sequence shown here is derived from an EMBL/GenBank/DDBJ whole genome shotgun (WGS) entry which is preliminary data.</text>
</comment>
<feature type="compositionally biased region" description="Polar residues" evidence="1">
    <location>
        <begin position="607"/>
        <end position="619"/>
    </location>
</feature>
<reference evidence="2" key="1">
    <citation type="journal article" date="2023" name="G3 (Bethesda)">
        <title>A reference genome for the long-term kleptoplast-retaining sea slug Elysia crispata morphotype clarki.</title>
        <authorList>
            <person name="Eastman K.E."/>
            <person name="Pendleton A.L."/>
            <person name="Shaikh M.A."/>
            <person name="Suttiyut T."/>
            <person name="Ogas R."/>
            <person name="Tomko P."/>
            <person name="Gavelis G."/>
            <person name="Widhalm J.R."/>
            <person name="Wisecaver J.H."/>
        </authorList>
    </citation>
    <scope>NUCLEOTIDE SEQUENCE</scope>
    <source>
        <strain evidence="2">ECLA1</strain>
    </source>
</reference>
<evidence type="ECO:0000313" key="3">
    <source>
        <dbReference type="Proteomes" id="UP001283361"/>
    </source>
</evidence>
<protein>
    <submittedName>
        <fullName evidence="2">Uncharacterized protein</fullName>
    </submittedName>
</protein>
<accession>A0AAE1CUY7</accession>
<feature type="region of interest" description="Disordered" evidence="1">
    <location>
        <begin position="132"/>
        <end position="210"/>
    </location>
</feature>